<keyword evidence="2" id="KW-1185">Reference proteome</keyword>
<dbReference type="RefSeq" id="WP_316898787.1">
    <property type="nucleotide sequence ID" value="NZ_CATWHI010000001.1"/>
</dbReference>
<comment type="caution">
    <text evidence="1">The sequence shown here is derived from an EMBL/GenBank/DDBJ whole genome shotgun (WGS) entry which is preliminary data.</text>
</comment>
<gene>
    <name evidence="1" type="ORF">R16034_00856</name>
</gene>
<dbReference type="AlphaFoldDB" id="A0AB72X4K5"/>
<evidence type="ECO:0000313" key="2">
    <source>
        <dbReference type="Proteomes" id="UP001189225"/>
    </source>
</evidence>
<name>A0AB72X4K5_9RALS</name>
<dbReference type="EMBL" id="CATWHI010000001">
    <property type="protein sequence ID" value="CAJ0737810.1"/>
    <property type="molecule type" value="Genomic_DNA"/>
</dbReference>
<dbReference type="Proteomes" id="UP001189225">
    <property type="component" value="Unassembled WGS sequence"/>
</dbReference>
<protein>
    <submittedName>
        <fullName evidence="1">Uncharacterized protein</fullName>
    </submittedName>
</protein>
<sequence length="98" mass="11186">MDKNNGGPNQFPPLADMGKLERLHIDVTDRINDMLITFQDASYKVGLERGRKESEKAWPALRDLVSGLNETWWSSWQTTSHFGDALNKAAELLRAREQ</sequence>
<reference evidence="1 2" key="1">
    <citation type="submission" date="2023-07" db="EMBL/GenBank/DDBJ databases">
        <authorList>
            <person name="Peeters C."/>
        </authorList>
    </citation>
    <scope>NUCLEOTIDE SEQUENCE [LARGE SCALE GENOMIC DNA]</scope>
    <source>
        <strain evidence="1 2">R-16034</strain>
    </source>
</reference>
<proteinExistence type="predicted"/>
<organism evidence="1 2">
    <name type="scientific">Ralstonia edaphi</name>
    <dbReference type="NCBI Taxonomy" id="3058599"/>
    <lineage>
        <taxon>Bacteria</taxon>
        <taxon>Pseudomonadati</taxon>
        <taxon>Pseudomonadota</taxon>
        <taxon>Betaproteobacteria</taxon>
        <taxon>Burkholderiales</taxon>
        <taxon>Burkholderiaceae</taxon>
        <taxon>Ralstonia</taxon>
    </lineage>
</organism>
<evidence type="ECO:0000313" key="1">
    <source>
        <dbReference type="EMBL" id="CAJ0737810.1"/>
    </source>
</evidence>
<accession>A0AB72X4K5</accession>